<dbReference type="RefSeq" id="WP_268265235.1">
    <property type="nucleotide sequence ID" value="NZ_JALQCW010000025.1"/>
</dbReference>
<accession>A0A9X1YUD0</accession>
<reference evidence="1 2" key="1">
    <citation type="journal article" date="2022" name="Int. J. Syst. Evol. Microbiol.">
        <title>Pseudomonas aegrilactucae sp. nov. and Pseudomonas morbosilactucae sp. nov., pathogens causing bacterial rot of lettuce in Japan.</title>
        <authorList>
            <person name="Sawada H."/>
            <person name="Fujikawa T."/>
            <person name="Satou M."/>
        </authorList>
    </citation>
    <scope>NUCLEOTIDE SEQUENCE [LARGE SCALE GENOMIC DNA]</scope>
    <source>
        <strain evidence="1 2">MAFF 302030</strain>
    </source>
</reference>
<gene>
    <name evidence="1" type="ORF">M1B34_11710</name>
</gene>
<evidence type="ECO:0000313" key="1">
    <source>
        <dbReference type="EMBL" id="MCK9798373.1"/>
    </source>
</evidence>
<organism evidence="1 2">
    <name type="scientific">Pseudomonas morbosilactucae</name>
    <dbReference type="NCBI Taxonomy" id="2938197"/>
    <lineage>
        <taxon>Bacteria</taxon>
        <taxon>Pseudomonadati</taxon>
        <taxon>Pseudomonadota</taxon>
        <taxon>Gammaproteobacteria</taxon>
        <taxon>Pseudomonadales</taxon>
        <taxon>Pseudomonadaceae</taxon>
        <taxon>Pseudomonas</taxon>
    </lineage>
</organism>
<dbReference type="AlphaFoldDB" id="A0A9X1YUD0"/>
<proteinExistence type="predicted"/>
<sequence>MQRLLKIFIVIFTASNLTGCIAGFSGNRVPATPMDYSALQTPKRNVYLEIVNLRSMNGSTPKENNWMPEENRKIVEHSLRKSNLFKSIKLSGLDQEADDLKMQITITENQFTSGFAGGLTIFSLGLIPSSARTDFVVELKVKKTTGELLQISKNEDYVTQWAGWFVIPWSSHTMLDAKTDTLDRQLSDAINRLVASKELAL</sequence>
<protein>
    <submittedName>
        <fullName evidence="1">Uncharacterized protein</fullName>
    </submittedName>
</protein>
<evidence type="ECO:0000313" key="2">
    <source>
        <dbReference type="Proteomes" id="UP001155059"/>
    </source>
</evidence>
<comment type="caution">
    <text evidence="1">The sequence shown here is derived from an EMBL/GenBank/DDBJ whole genome shotgun (WGS) entry which is preliminary data.</text>
</comment>
<dbReference type="EMBL" id="JALQCW010000025">
    <property type="protein sequence ID" value="MCK9798373.1"/>
    <property type="molecule type" value="Genomic_DNA"/>
</dbReference>
<dbReference type="Proteomes" id="UP001155059">
    <property type="component" value="Unassembled WGS sequence"/>
</dbReference>
<reference evidence="1 2" key="2">
    <citation type="journal article" date="2023" name="Plant Pathol.">
        <title>Dismantling and reorganizing Pseudomonas marginalis sensu#lato.</title>
        <authorList>
            <person name="Sawada H."/>
            <person name="Fujikawa T."/>
            <person name="Satou M."/>
        </authorList>
    </citation>
    <scope>NUCLEOTIDE SEQUENCE [LARGE SCALE GENOMIC DNA]</scope>
    <source>
        <strain evidence="1 2">MAFF 302030</strain>
    </source>
</reference>
<name>A0A9X1YUD0_9PSED</name>